<name>A0AAE7WSI7_9CAUD</name>
<gene>
    <name evidence="1" type="ORF">pEaSNUABM7_00285</name>
</gene>
<dbReference type="EMBL" id="MZ475896">
    <property type="protein sequence ID" value="QYW04953.1"/>
    <property type="molecule type" value="Genomic_DNA"/>
</dbReference>
<protein>
    <submittedName>
        <fullName evidence="1">Uncharacterized protein</fullName>
    </submittedName>
</protein>
<accession>A0AAE7WSI7</accession>
<organism evidence="1 2">
    <name type="scientific">Erwinia phage pEa_SNUABM_7</name>
    <dbReference type="NCBI Taxonomy" id="2866695"/>
    <lineage>
        <taxon>Viruses</taxon>
        <taxon>Duplodnaviria</taxon>
        <taxon>Heunggongvirae</taxon>
        <taxon>Uroviricota</taxon>
        <taxon>Caudoviricetes</taxon>
        <taxon>Snuvirus</taxon>
        <taxon>Snuvirus SNUABM7</taxon>
    </lineage>
</organism>
<reference evidence="1" key="1">
    <citation type="submission" date="2021-06" db="EMBL/GenBank/DDBJ databases">
        <title>Complete genome sequence of Erwinia phage pEa_SNUABM_7.</title>
        <authorList>
            <person name="Kim S.G."/>
            <person name="Park S.C."/>
        </authorList>
    </citation>
    <scope>NUCLEOTIDE SEQUENCE</scope>
</reference>
<keyword evidence="2" id="KW-1185">Reference proteome</keyword>
<dbReference type="Proteomes" id="UP000827609">
    <property type="component" value="Segment"/>
</dbReference>
<evidence type="ECO:0000313" key="2">
    <source>
        <dbReference type="Proteomes" id="UP000827609"/>
    </source>
</evidence>
<evidence type="ECO:0000313" key="1">
    <source>
        <dbReference type="EMBL" id="QYW04953.1"/>
    </source>
</evidence>
<proteinExistence type="predicted"/>
<sequence length="120" mass="14251">MPRMFTQTHRNKYKLTEADADYHGDACEAVYLEGMELLKELHYLKGLLHDRHIAEKPMPIPPESKRWSKWMACTKMSQLDVRSTDRLRKRYRRVMEELKIARVSYTLLHTARHAPAVEVK</sequence>